<evidence type="ECO:0000256" key="1">
    <source>
        <dbReference type="SAM" id="Phobius"/>
    </source>
</evidence>
<feature type="transmembrane region" description="Helical" evidence="1">
    <location>
        <begin position="348"/>
        <end position="374"/>
    </location>
</feature>
<keyword evidence="1" id="KW-0472">Membrane</keyword>
<keyword evidence="1" id="KW-0812">Transmembrane</keyword>
<protein>
    <submittedName>
        <fullName evidence="2">Uncharacterized protein</fullName>
    </submittedName>
</protein>
<dbReference type="EMBL" id="FLQS01000030">
    <property type="protein sequence ID" value="SBS76791.1"/>
    <property type="molecule type" value="Genomic_DNA"/>
</dbReference>
<evidence type="ECO:0000313" key="2">
    <source>
        <dbReference type="EMBL" id="SBS76791.1"/>
    </source>
</evidence>
<sequence>MTDAIDSVLAQLDPDLAPPSVVRRDAVLVVGPWLAGTSSVVAALRQRLPECSVLEADELAVGEAPAAVVFVVSATAPLTESDCALLDVAAADTDAVIPVVSKIDVHRTWRDVLDADRTLLAERAARYGDVVWVGVAAAPDLGPPVVDDLVATLTATLGDETLDRRNRLRAWESRLLNLRQRLDRDAEGAGRAARLAALREQRAAHLRRFRLEKSERTIAARSQMQQARVQLSYFARARCASARAELQQEVATMTRRRLGGVSDDVRRRAEEVSGDVQQGAARHLADLGDQLGLAVEPALESCPVVEVGVAPLRSRTAEARLTMLLGAGFGLGVALTLSRLFADLAPQWAIGGAIGGAVAGLAAALWVVGVRGLLHDRAVLDRWMAEVITGLRTAMEEWVATRMLAAEASMGRALAERDAVEGADIEEIVARIDREIREYGVQRARAVAIRDRRASVIEGALVALREEMAAVDR</sequence>
<accession>A0A1Y5PKT5</accession>
<name>A0A1Y5PKT5_9MYCO</name>
<feature type="transmembrane region" description="Helical" evidence="1">
    <location>
        <begin position="321"/>
        <end position="342"/>
    </location>
</feature>
<reference evidence="2" key="1">
    <citation type="submission" date="2016-03" db="EMBL/GenBank/DDBJ databases">
        <authorList>
            <person name="Ploux O."/>
        </authorList>
    </citation>
    <scope>NUCLEOTIDE SEQUENCE</scope>
    <source>
        <strain evidence="2">UC10</strain>
    </source>
</reference>
<proteinExistence type="predicted"/>
<organism evidence="2">
    <name type="scientific">uncultured Mycobacterium sp</name>
    <dbReference type="NCBI Taxonomy" id="171292"/>
    <lineage>
        <taxon>Bacteria</taxon>
        <taxon>Bacillati</taxon>
        <taxon>Actinomycetota</taxon>
        <taxon>Actinomycetes</taxon>
        <taxon>Mycobacteriales</taxon>
        <taxon>Mycobacteriaceae</taxon>
        <taxon>Mycobacterium</taxon>
        <taxon>environmental samples</taxon>
    </lineage>
</organism>
<keyword evidence="1" id="KW-1133">Transmembrane helix</keyword>
<dbReference type="AlphaFoldDB" id="A0A1Y5PKT5"/>
<gene>
    <name evidence="2" type="ORF">MHPYR_360057</name>
</gene>